<evidence type="ECO:0000256" key="2">
    <source>
        <dbReference type="ARBA" id="ARBA00010333"/>
    </source>
</evidence>
<feature type="chain" id="PRO_5042823595" evidence="6">
    <location>
        <begin position="28"/>
        <end position="304"/>
    </location>
</feature>
<reference evidence="8 9" key="1">
    <citation type="submission" date="2021-11" db="EMBL/GenBank/DDBJ databases">
        <title>Lacrimispora sp. nov. NSJ-141 isolated from human feces.</title>
        <authorList>
            <person name="Abdugheni R."/>
        </authorList>
    </citation>
    <scope>NUCLEOTIDE SEQUENCE [LARGE SCALE GENOMIC DNA]</scope>
    <source>
        <strain evidence="8 9">NSJ-141</strain>
    </source>
</reference>
<dbReference type="PANTHER" id="PTHR35936:SF17">
    <property type="entry name" value="ARGININE-BINDING EXTRACELLULAR PROTEIN ARTP"/>
    <property type="match status" value="1"/>
</dbReference>
<keyword evidence="9" id="KW-1185">Reference proteome</keyword>
<dbReference type="GO" id="GO:0030313">
    <property type="term" value="C:cell envelope"/>
    <property type="evidence" value="ECO:0007669"/>
    <property type="project" value="UniProtKB-SubCell"/>
</dbReference>
<dbReference type="InterPro" id="IPR018313">
    <property type="entry name" value="SBP_3_CS"/>
</dbReference>
<evidence type="ECO:0000256" key="6">
    <source>
        <dbReference type="SAM" id="SignalP"/>
    </source>
</evidence>
<dbReference type="EMBL" id="JAJNOR010000004">
    <property type="protein sequence ID" value="MCD2492566.1"/>
    <property type="molecule type" value="Genomic_DNA"/>
</dbReference>
<dbReference type="Pfam" id="PF00497">
    <property type="entry name" value="SBP_bac_3"/>
    <property type="match status" value="1"/>
</dbReference>
<dbReference type="CDD" id="cd01004">
    <property type="entry name" value="PBP2_MidA_like"/>
    <property type="match status" value="1"/>
</dbReference>
<feature type="signal peptide" evidence="6">
    <location>
        <begin position="1"/>
        <end position="27"/>
    </location>
</feature>
<dbReference type="AlphaFoldDB" id="A0AAP2W8W3"/>
<feature type="region of interest" description="Disordered" evidence="5">
    <location>
        <begin position="30"/>
        <end position="60"/>
    </location>
</feature>
<evidence type="ECO:0000256" key="5">
    <source>
        <dbReference type="SAM" id="MobiDB-lite"/>
    </source>
</evidence>
<feature type="compositionally biased region" description="Polar residues" evidence="5">
    <location>
        <begin position="30"/>
        <end position="50"/>
    </location>
</feature>
<dbReference type="Proteomes" id="UP001299265">
    <property type="component" value="Unassembled WGS sequence"/>
</dbReference>
<comment type="subcellular location">
    <subcellularLocation>
        <location evidence="1">Cell envelope</location>
    </subcellularLocation>
</comment>
<organism evidence="8 9">
    <name type="scientific">Lientehia hominis</name>
    <dbReference type="NCBI Taxonomy" id="2897778"/>
    <lineage>
        <taxon>Bacteria</taxon>
        <taxon>Bacillati</taxon>
        <taxon>Bacillota</taxon>
        <taxon>Clostridia</taxon>
        <taxon>Lachnospirales</taxon>
        <taxon>Lachnospiraceae</taxon>
        <taxon>Lientehia</taxon>
    </lineage>
</organism>
<evidence type="ECO:0000259" key="7">
    <source>
        <dbReference type="SMART" id="SM00062"/>
    </source>
</evidence>
<feature type="domain" description="Solute-binding protein family 3/N-terminal" evidence="7">
    <location>
        <begin position="69"/>
        <end position="298"/>
    </location>
</feature>
<dbReference type="PROSITE" id="PS01039">
    <property type="entry name" value="SBP_BACTERIAL_3"/>
    <property type="match status" value="1"/>
</dbReference>
<name>A0AAP2W8W3_9FIRM</name>
<evidence type="ECO:0000256" key="4">
    <source>
        <dbReference type="RuleBase" id="RU003744"/>
    </source>
</evidence>
<dbReference type="SMART" id="SM00062">
    <property type="entry name" value="PBPb"/>
    <property type="match status" value="1"/>
</dbReference>
<evidence type="ECO:0000256" key="3">
    <source>
        <dbReference type="ARBA" id="ARBA00022729"/>
    </source>
</evidence>
<comment type="caution">
    <text evidence="8">The sequence shown here is derived from an EMBL/GenBank/DDBJ whole genome shotgun (WGS) entry which is preliminary data.</text>
</comment>
<dbReference type="PROSITE" id="PS51257">
    <property type="entry name" value="PROKAR_LIPOPROTEIN"/>
    <property type="match status" value="1"/>
</dbReference>
<dbReference type="PANTHER" id="PTHR35936">
    <property type="entry name" value="MEMBRANE-BOUND LYTIC MUREIN TRANSGLYCOSYLASE F"/>
    <property type="match status" value="1"/>
</dbReference>
<dbReference type="SUPFAM" id="SSF53850">
    <property type="entry name" value="Periplasmic binding protein-like II"/>
    <property type="match status" value="1"/>
</dbReference>
<proteinExistence type="inferred from homology"/>
<sequence>MKRRGLAVCLTALMILSMLGGCGTKKANETAASRNTADKTTAVETTASDTNTKETETSAAPSNLVKKGTLTYAVAATFPPFEYMKDEDYAGFDIEMGEALAKEMGLEAEIMDMTFDGLINALKGGRCDIINSAMYIKPEREEQVDFVRYLTLGDTILVRTGTAEELGIAGPDDLPGKTVAVTAGAVEEMKCNELNEQFQSEGKEAINILSLPTSNDAVLAVRNSQADCMIYSSPSAAYLQEEEPGVFDAVTTFDNDTEIGIAVRKGDTEMKEAVETALQRLVENGTYAELMKKYNLPEELSYFK</sequence>
<dbReference type="InterPro" id="IPR001638">
    <property type="entry name" value="Solute-binding_3/MltF_N"/>
</dbReference>
<accession>A0AAP2W8W3</accession>
<evidence type="ECO:0000313" key="9">
    <source>
        <dbReference type="Proteomes" id="UP001299265"/>
    </source>
</evidence>
<dbReference type="RefSeq" id="WP_231062454.1">
    <property type="nucleotide sequence ID" value="NZ_JAJNOR010000004.1"/>
</dbReference>
<protein>
    <submittedName>
        <fullName evidence="8">ABC transporter substrate-binding protein</fullName>
    </submittedName>
</protein>
<dbReference type="Gene3D" id="3.40.190.10">
    <property type="entry name" value="Periplasmic binding protein-like II"/>
    <property type="match status" value="2"/>
</dbReference>
<gene>
    <name evidence="8" type="ORF">LQE92_07995</name>
</gene>
<comment type="similarity">
    <text evidence="2 4">Belongs to the bacterial solute-binding protein 3 family.</text>
</comment>
<evidence type="ECO:0000256" key="1">
    <source>
        <dbReference type="ARBA" id="ARBA00004196"/>
    </source>
</evidence>
<keyword evidence="3 6" id="KW-0732">Signal</keyword>
<evidence type="ECO:0000313" key="8">
    <source>
        <dbReference type="EMBL" id="MCD2492566.1"/>
    </source>
</evidence>